<keyword evidence="9" id="KW-1185">Reference proteome</keyword>
<dbReference type="Proteomes" id="UP001283361">
    <property type="component" value="Unassembled WGS sequence"/>
</dbReference>
<dbReference type="InterPro" id="IPR047335">
    <property type="entry name" value="RUFY1-3"/>
</dbReference>
<dbReference type="InterPro" id="IPR011011">
    <property type="entry name" value="Znf_FYVE_PHD"/>
</dbReference>
<accession>A0AAE0ZFP4</accession>
<feature type="coiled-coil region" evidence="6">
    <location>
        <begin position="2"/>
        <end position="43"/>
    </location>
</feature>
<feature type="coiled-coil region" evidence="6">
    <location>
        <begin position="72"/>
        <end position="116"/>
    </location>
</feature>
<dbReference type="AlphaFoldDB" id="A0AAE0ZFP4"/>
<evidence type="ECO:0000256" key="4">
    <source>
        <dbReference type="ARBA" id="ARBA00023054"/>
    </source>
</evidence>
<evidence type="ECO:0000256" key="1">
    <source>
        <dbReference type="ARBA" id="ARBA00022723"/>
    </source>
</evidence>
<dbReference type="PANTHER" id="PTHR45956">
    <property type="entry name" value="RUN AND FYVE DOMAIN-CONTAINING PROTEIN 2-LIKE PROTEIN"/>
    <property type="match status" value="1"/>
</dbReference>
<dbReference type="Pfam" id="PF01363">
    <property type="entry name" value="FYVE"/>
    <property type="match status" value="1"/>
</dbReference>
<dbReference type="GO" id="GO:0008270">
    <property type="term" value="F:zinc ion binding"/>
    <property type="evidence" value="ECO:0007669"/>
    <property type="project" value="UniProtKB-KW"/>
</dbReference>
<evidence type="ECO:0000256" key="6">
    <source>
        <dbReference type="SAM" id="Coils"/>
    </source>
</evidence>
<proteinExistence type="predicted"/>
<dbReference type="FunFam" id="3.30.40.10:FF:000046">
    <property type="entry name" value="RUN and FYVE domain containing 2"/>
    <property type="match status" value="1"/>
</dbReference>
<dbReference type="PANTHER" id="PTHR45956:SF6">
    <property type="entry name" value="RUN DOMAIN-CONTAINING PROTEIN"/>
    <property type="match status" value="1"/>
</dbReference>
<dbReference type="CDD" id="cd15721">
    <property type="entry name" value="FYVE_RUFY1_like"/>
    <property type="match status" value="1"/>
</dbReference>
<dbReference type="SUPFAM" id="SSF57903">
    <property type="entry name" value="FYVE/PHD zinc finger"/>
    <property type="match status" value="1"/>
</dbReference>
<keyword evidence="2 5" id="KW-0863">Zinc-finger</keyword>
<organism evidence="8 9">
    <name type="scientific">Elysia crispata</name>
    <name type="common">lettuce slug</name>
    <dbReference type="NCBI Taxonomy" id="231223"/>
    <lineage>
        <taxon>Eukaryota</taxon>
        <taxon>Metazoa</taxon>
        <taxon>Spiralia</taxon>
        <taxon>Lophotrochozoa</taxon>
        <taxon>Mollusca</taxon>
        <taxon>Gastropoda</taxon>
        <taxon>Heterobranchia</taxon>
        <taxon>Euthyneura</taxon>
        <taxon>Panpulmonata</taxon>
        <taxon>Sacoglossa</taxon>
        <taxon>Placobranchoidea</taxon>
        <taxon>Plakobranchidae</taxon>
        <taxon>Elysia</taxon>
    </lineage>
</organism>
<dbReference type="SMART" id="SM00064">
    <property type="entry name" value="FYVE"/>
    <property type="match status" value="1"/>
</dbReference>
<feature type="domain" description="FYVE-type" evidence="7">
    <location>
        <begin position="149"/>
        <end position="207"/>
    </location>
</feature>
<name>A0AAE0ZFP4_9GAST</name>
<sequence length="214" mass="24453">MVAKLEEKTNQLVAAMKDMEQRLKQAEADKVAAEETARKLGQIIAEKDQRRSALETSLQIEKEWRTTLQANFEQEREKLIQTQTEVAQLKDLKKDYSELITKHEELTTQCKEQESALAELGSHLSESKLKVEDMREAAASHREAHWASDETVTNCKMCSTEFSLARRKHHCRNCGDIFCHECSDNKMPLPSSSKPVRVCDACHTQLLQRYSATS</sequence>
<evidence type="ECO:0000313" key="8">
    <source>
        <dbReference type="EMBL" id="KAK3768470.1"/>
    </source>
</evidence>
<dbReference type="PROSITE" id="PS50178">
    <property type="entry name" value="ZF_FYVE"/>
    <property type="match status" value="1"/>
</dbReference>
<evidence type="ECO:0000256" key="3">
    <source>
        <dbReference type="ARBA" id="ARBA00022833"/>
    </source>
</evidence>
<dbReference type="InterPro" id="IPR000306">
    <property type="entry name" value="Znf_FYVE"/>
</dbReference>
<dbReference type="InterPro" id="IPR017455">
    <property type="entry name" value="Znf_FYVE-rel"/>
</dbReference>
<evidence type="ECO:0000313" key="9">
    <source>
        <dbReference type="Proteomes" id="UP001283361"/>
    </source>
</evidence>
<dbReference type="EMBL" id="JAWDGP010004054">
    <property type="protein sequence ID" value="KAK3768470.1"/>
    <property type="molecule type" value="Genomic_DNA"/>
</dbReference>
<dbReference type="Gene3D" id="3.30.40.10">
    <property type="entry name" value="Zinc/RING finger domain, C3HC4 (zinc finger)"/>
    <property type="match status" value="1"/>
</dbReference>
<reference evidence="8" key="1">
    <citation type="journal article" date="2023" name="G3 (Bethesda)">
        <title>A reference genome for the long-term kleptoplast-retaining sea slug Elysia crispata morphotype clarki.</title>
        <authorList>
            <person name="Eastman K.E."/>
            <person name="Pendleton A.L."/>
            <person name="Shaikh M.A."/>
            <person name="Suttiyut T."/>
            <person name="Ogas R."/>
            <person name="Tomko P."/>
            <person name="Gavelis G."/>
            <person name="Widhalm J.R."/>
            <person name="Wisecaver J.H."/>
        </authorList>
    </citation>
    <scope>NUCLEOTIDE SEQUENCE</scope>
    <source>
        <strain evidence="8">ECLA1</strain>
    </source>
</reference>
<keyword evidence="3" id="KW-0862">Zinc</keyword>
<evidence type="ECO:0000256" key="5">
    <source>
        <dbReference type="PROSITE-ProRule" id="PRU00091"/>
    </source>
</evidence>
<dbReference type="InterPro" id="IPR013083">
    <property type="entry name" value="Znf_RING/FYVE/PHD"/>
</dbReference>
<dbReference type="GO" id="GO:0005737">
    <property type="term" value="C:cytoplasm"/>
    <property type="evidence" value="ECO:0007669"/>
    <property type="project" value="TreeGrafter"/>
</dbReference>
<evidence type="ECO:0000259" key="7">
    <source>
        <dbReference type="PROSITE" id="PS50178"/>
    </source>
</evidence>
<protein>
    <recommendedName>
        <fullName evidence="7">FYVE-type domain-containing protein</fullName>
    </recommendedName>
</protein>
<keyword evidence="1" id="KW-0479">Metal-binding</keyword>
<keyword evidence="4 6" id="KW-0175">Coiled coil</keyword>
<evidence type="ECO:0000256" key="2">
    <source>
        <dbReference type="ARBA" id="ARBA00022771"/>
    </source>
</evidence>
<comment type="caution">
    <text evidence="8">The sequence shown here is derived from an EMBL/GenBank/DDBJ whole genome shotgun (WGS) entry which is preliminary data.</text>
</comment>
<gene>
    <name evidence="8" type="ORF">RRG08_060832</name>
</gene>